<dbReference type="PANTHER" id="PTHR46377">
    <property type="entry name" value="DUAL SPECIFICITY PROTEIN PHOSPHATASE 19"/>
    <property type="match status" value="1"/>
</dbReference>
<feature type="region of interest" description="Disordered" evidence="1">
    <location>
        <begin position="1733"/>
        <end position="1760"/>
    </location>
</feature>
<dbReference type="EMBL" id="JABANP010000456">
    <property type="protein sequence ID" value="KAF4682129.1"/>
    <property type="molecule type" value="Genomic_DNA"/>
</dbReference>
<dbReference type="GO" id="GO:0008579">
    <property type="term" value="F:JUN kinase phosphatase activity"/>
    <property type="evidence" value="ECO:0007669"/>
    <property type="project" value="TreeGrafter"/>
</dbReference>
<comment type="caution">
    <text evidence="6">The sequence shown here is derived from an EMBL/GenBank/DDBJ whole genome shotgun (WGS) entry which is preliminary data.</text>
</comment>
<sequence>MECGVRLLLLLFYFLAPLAIGDIIKVDATSDAPLLELPPFGLGPRGRIIADLIVGNKTSPSPGRWVLVLSLEQFELWAQSIKKEELMPGARGVINTNRPSIYREEFCCPGERIHFDISVRADRPDKYDEPSAEQIGFMESPLLVDTPPMSPEAYLRGDEDEDTLNSSGQFDQPRLQVVGSVRFEQADGRQLDYQLLPLATCVLGLATAVVASAVLYYGLMASAWRRYYTLLHVFHLSVLLWMSLYFSLWYRSLKEQDATGDPNTLTARWLPQLAQKIYDILELMMYLLTALGWQSSRPRLNRTEIRFAGVISTVSMYLGFFEITCTSEQVCAGYRLSRLILHSLAYLCIIVAVNFHLAVINNQIREAGISLDTGRMYQRFYAYSYFRVAFLLFIIQPTVMLFIQMSVFSWYEEWAVTLIYWLIKWLLLLAVAWSFRPRPKNLKLFNIAVADQRAEFEDDDEGQQQRGRGEAVGSTSTIGAAFLRGVGSTAMGDECQDGPFYNVDARTRKAMQRSLSVLQMVRADNSLHRVADRLYLSSVSGAINLNELRRHKITHILCVASGIRPLYPDCFTYKCADILDAESESLLDILPSCLSWMISAQREDSRNTILVHCFAGRSRSVGVLLAYFVLVMRIPFRLAFAHLRRMRPECSPNNGFMQQLAAFEKEVLKNSGPISVSRPSAIFAVENLEEKLELVVMAAKERLRVMDAELLVSPQPLPTYLGKVSEREGVSGEVFGYPRDYVDPRKSWRSKIRLVGMYMMTLIKSTAVGGGCLIFRVDSGSEKCRPALDNTARSYQILSEDGVAVTPSEKVAAKSKPSSPAAQRKKSEEEEVEVVVENDGGKAGAVGVEGGEETVEISSSEQTKDVEMTPVELVEEAEGEEKKEDEEVEEEVPAEMKDFEEDTRPRVTEIGKFGSFDSTLDTYFGFGGLLGSNSTEGFQYLLSGARSNIGVKGGSRGIFAFEVKVAEILARLWSSATARSVLLGTDEHDVAFDAGLGYDRVYGHPKQQHAGRFANGPCVWKGTHTTFMDKADFGLDDIVTVVLNLGEDSDDRHSNSIALFKNGQRVTDPIPLPAELLGKDIFPTITFKNVRVAVNLGHAADGRRPAELAGLTQRLSFKCRSLQQSAAEDISVSPYFSNQPKEPEALMIVGLPDQGVFDFVDYFMRKNPYKYTEVSDRTMFEWLKSSSLRPLRRGTEPSNDRPDYLFGIQPIDEGIIRSRIRDFANSEQDGRSVILVEIKGGLLQEERAKIMSKFSAHKRVARICVGEPDVEYQNYVKDLVRGEIVTAKSAERERKIEELKKEWKARMVEKERQRKVKAAARAAEKARREAAAEARRKRKEAAMRAAAAKRAAEARKGDEPATDEASENKTADDVVMNAQEEAESEEEHVEEVEEEEEADEPEPTLPEVEVTDDDLKKAMTGGYFRRQRLHDISPGSLSAGYLSFTLPNAEDSFEDGRKVFDEVVYEWEKKEDAENKLATWIRNRKVLEKVPSITKPSEWFEVQKNAWSETKLEWRKKHRTYLQAVAMREAAAKKAESEKAAKEGQEVKAEASAETNDTPQAESPAADAAAAESPAYIDPDDADVWAVEDINDLDGKGTPLYGKFKAEDWQLLNLRYDLHLLCHAFFRDATAEDPDIKGIHRSLLQHYYQTYFAQGPPLLPSLYGGKTVDELLDTFVVDTITVGDDGVLRTVHDIDTPQSTFVRLVEAARREREKRIEAGDESARIRIAQPVTAPRNSVGGKGPTVRDNRSSGHRGGKGGILGRCRRRLAPAEGIRELDCPQESIIISTHHQQPAISMARDMQIQPRLNLDTMGDNNIMLGTSVGMSLLVSTSMKLGNARRVVDRRRASITRHPINMVANIIGNNSYVDSYGWVDPRYHRFLPWLVVKMVASRLVQATTSARAGIREKVSPARNESYSSLFLEEPPNDVVDRPCSYEQV</sequence>
<feature type="compositionally biased region" description="Basic and acidic residues" evidence="1">
    <location>
        <begin position="1534"/>
        <end position="1551"/>
    </location>
</feature>
<dbReference type="InterPro" id="IPR043136">
    <property type="entry name" value="B30.2/SPRY_sf"/>
</dbReference>
<feature type="region of interest" description="Disordered" evidence="1">
    <location>
        <begin position="1534"/>
        <end position="1572"/>
    </location>
</feature>
<evidence type="ECO:0000259" key="5">
    <source>
        <dbReference type="PROSITE" id="PS50056"/>
    </source>
</evidence>
<dbReference type="PANTHER" id="PTHR46377:SF1">
    <property type="entry name" value="DUAL SPECIFICITY PROTEIN PHOSPHATASE 19"/>
    <property type="match status" value="1"/>
</dbReference>
<feature type="compositionally biased region" description="Low complexity" evidence="1">
    <location>
        <begin position="1561"/>
        <end position="1572"/>
    </location>
</feature>
<dbReference type="PROSITE" id="PS50056">
    <property type="entry name" value="TYR_PHOSPHATASE_2"/>
    <property type="match status" value="1"/>
</dbReference>
<feature type="domain" description="Tyrosine specific protein phosphatases" evidence="5">
    <location>
        <begin position="584"/>
        <end position="648"/>
    </location>
</feature>
<dbReference type="InterPro" id="IPR000387">
    <property type="entry name" value="Tyr_Pase_dom"/>
</dbReference>
<dbReference type="GO" id="GO:0005737">
    <property type="term" value="C:cytoplasm"/>
    <property type="evidence" value="ECO:0007669"/>
    <property type="project" value="TreeGrafter"/>
</dbReference>
<dbReference type="InterPro" id="IPR020422">
    <property type="entry name" value="TYR_PHOSPHATASE_DUAL_dom"/>
</dbReference>
<dbReference type="PROSITE" id="PS50054">
    <property type="entry name" value="TYR_PHOSPHATASE_DUAL"/>
    <property type="match status" value="1"/>
</dbReference>
<evidence type="ECO:0000256" key="1">
    <source>
        <dbReference type="SAM" id="MobiDB-lite"/>
    </source>
</evidence>
<feature type="region of interest" description="Disordered" evidence="1">
    <location>
        <begin position="1319"/>
        <end position="1405"/>
    </location>
</feature>
<organism evidence="6 7">
    <name type="scientific">Perkinsus olseni</name>
    <name type="common">Perkinsus atlanticus</name>
    <dbReference type="NCBI Taxonomy" id="32597"/>
    <lineage>
        <taxon>Eukaryota</taxon>
        <taxon>Sar</taxon>
        <taxon>Alveolata</taxon>
        <taxon>Perkinsozoa</taxon>
        <taxon>Perkinsea</taxon>
        <taxon>Perkinsida</taxon>
        <taxon>Perkinsidae</taxon>
        <taxon>Perkinsus</taxon>
    </lineage>
</organism>
<feature type="transmembrane region" description="Helical" evidence="2">
    <location>
        <begin position="230"/>
        <end position="250"/>
    </location>
</feature>
<proteinExistence type="predicted"/>
<feature type="region of interest" description="Disordered" evidence="1">
    <location>
        <begin position="807"/>
        <end position="832"/>
    </location>
</feature>
<keyword evidence="2" id="KW-0472">Membrane</keyword>
<accession>A0A7J6NE93</accession>
<feature type="compositionally biased region" description="Basic and acidic residues" evidence="1">
    <location>
        <begin position="1350"/>
        <end position="1359"/>
    </location>
</feature>
<dbReference type="SUPFAM" id="SSF52799">
    <property type="entry name" value="(Phosphotyrosine protein) phosphatases II"/>
    <property type="match status" value="1"/>
</dbReference>
<feature type="region of interest" description="Disordered" evidence="1">
    <location>
        <begin position="876"/>
        <end position="896"/>
    </location>
</feature>
<protein>
    <submittedName>
        <fullName evidence="6">Phosphatase</fullName>
    </submittedName>
</protein>
<gene>
    <name evidence="6" type="primary">MKP-4_2</name>
    <name evidence="6" type="ORF">FOZ60_011021</name>
</gene>
<feature type="compositionally biased region" description="Low complexity" evidence="1">
    <location>
        <begin position="807"/>
        <end position="822"/>
    </location>
</feature>
<dbReference type="InterPro" id="IPR000340">
    <property type="entry name" value="Dual-sp_phosphatase_cat-dom"/>
</dbReference>
<feature type="signal peptide" evidence="3">
    <location>
        <begin position="1"/>
        <end position="21"/>
    </location>
</feature>
<evidence type="ECO:0000256" key="2">
    <source>
        <dbReference type="SAM" id="Phobius"/>
    </source>
</evidence>
<dbReference type="Gene3D" id="3.90.190.10">
    <property type="entry name" value="Protein tyrosine phosphatase superfamily"/>
    <property type="match status" value="1"/>
</dbReference>
<feature type="transmembrane region" description="Helical" evidence="2">
    <location>
        <begin position="414"/>
        <end position="435"/>
    </location>
</feature>
<feature type="compositionally biased region" description="Basic and acidic residues" evidence="1">
    <location>
        <begin position="1322"/>
        <end position="1334"/>
    </location>
</feature>
<keyword evidence="2" id="KW-1133">Transmembrane helix</keyword>
<evidence type="ECO:0000313" key="6">
    <source>
        <dbReference type="EMBL" id="KAF4682129.1"/>
    </source>
</evidence>
<evidence type="ECO:0000256" key="3">
    <source>
        <dbReference type="SAM" id="SignalP"/>
    </source>
</evidence>
<feature type="compositionally biased region" description="Acidic residues" evidence="1">
    <location>
        <begin position="1380"/>
        <end position="1402"/>
    </location>
</feature>
<feature type="transmembrane region" description="Helical" evidence="2">
    <location>
        <begin position="385"/>
        <end position="408"/>
    </location>
</feature>
<feature type="transmembrane region" description="Helical" evidence="2">
    <location>
        <begin position="344"/>
        <end position="364"/>
    </location>
</feature>
<dbReference type="Proteomes" id="UP000541610">
    <property type="component" value="Unassembled WGS sequence"/>
</dbReference>
<reference evidence="6 7" key="1">
    <citation type="submission" date="2020-04" db="EMBL/GenBank/DDBJ databases">
        <title>Perkinsus olseni comparative genomics.</title>
        <authorList>
            <person name="Bogema D.R."/>
        </authorList>
    </citation>
    <scope>NUCLEOTIDE SEQUENCE [LARGE SCALE GENOMIC DNA]</scope>
    <source>
        <strain evidence="6">00978-12</strain>
    </source>
</reference>
<dbReference type="SMART" id="SM00195">
    <property type="entry name" value="DSPc"/>
    <property type="match status" value="1"/>
</dbReference>
<dbReference type="OrthoDB" id="10252009at2759"/>
<keyword evidence="2" id="KW-0812">Transmembrane</keyword>
<feature type="transmembrane region" description="Helical" evidence="2">
    <location>
        <begin position="195"/>
        <end position="218"/>
    </location>
</feature>
<feature type="domain" description="Tyrosine-protein phosphatase" evidence="4">
    <location>
        <begin position="525"/>
        <end position="669"/>
    </location>
</feature>
<evidence type="ECO:0000313" key="7">
    <source>
        <dbReference type="Proteomes" id="UP000541610"/>
    </source>
</evidence>
<dbReference type="Pfam" id="PF00782">
    <property type="entry name" value="DSPc"/>
    <property type="match status" value="1"/>
</dbReference>
<evidence type="ECO:0000259" key="4">
    <source>
        <dbReference type="PROSITE" id="PS50054"/>
    </source>
</evidence>
<dbReference type="CDD" id="cd14498">
    <property type="entry name" value="DSP"/>
    <property type="match status" value="1"/>
</dbReference>
<feature type="chain" id="PRO_5029763911" evidence="3">
    <location>
        <begin position="22"/>
        <end position="1938"/>
    </location>
</feature>
<name>A0A7J6NE93_PEROL</name>
<feature type="compositionally biased region" description="Acidic residues" evidence="1">
    <location>
        <begin position="876"/>
        <end position="893"/>
    </location>
</feature>
<dbReference type="Gene3D" id="2.60.120.920">
    <property type="match status" value="1"/>
</dbReference>
<keyword evidence="3" id="KW-0732">Signal</keyword>
<feature type="transmembrane region" description="Helical" evidence="2">
    <location>
        <begin position="305"/>
        <end position="324"/>
    </location>
</feature>
<dbReference type="InterPro" id="IPR029021">
    <property type="entry name" value="Prot-tyrosine_phosphatase-like"/>
</dbReference>